<dbReference type="KEGG" id="gps:C427_3326"/>
<dbReference type="Gene3D" id="1.10.10.10">
    <property type="entry name" value="Winged helix-like DNA-binding domain superfamily/Winged helix DNA-binding domain"/>
    <property type="match status" value="1"/>
</dbReference>
<keyword evidence="3" id="KW-0238">DNA-binding</keyword>
<dbReference type="Gene3D" id="3.40.190.10">
    <property type="entry name" value="Periplasmic binding protein-like II"/>
    <property type="match status" value="2"/>
</dbReference>
<evidence type="ECO:0000313" key="6">
    <source>
        <dbReference type="EMBL" id="AGH45435.1"/>
    </source>
</evidence>
<dbReference type="GO" id="GO:0003700">
    <property type="term" value="F:DNA-binding transcription factor activity"/>
    <property type="evidence" value="ECO:0007669"/>
    <property type="project" value="InterPro"/>
</dbReference>
<dbReference type="PATRIC" id="fig|1129794.4.peg.3307"/>
<evidence type="ECO:0000256" key="3">
    <source>
        <dbReference type="ARBA" id="ARBA00023125"/>
    </source>
</evidence>
<dbReference type="eggNOG" id="COG0583">
    <property type="taxonomic scope" value="Bacteria"/>
</dbReference>
<dbReference type="STRING" id="1129794.C427_3326"/>
<proteinExistence type="inferred from homology"/>
<dbReference type="InterPro" id="IPR036390">
    <property type="entry name" value="WH_DNA-bd_sf"/>
</dbReference>
<dbReference type="GO" id="GO:0000976">
    <property type="term" value="F:transcription cis-regulatory region binding"/>
    <property type="evidence" value="ECO:0007669"/>
    <property type="project" value="TreeGrafter"/>
</dbReference>
<dbReference type="Proteomes" id="UP000011864">
    <property type="component" value="Chromosome"/>
</dbReference>
<keyword evidence="4" id="KW-0804">Transcription</keyword>
<dbReference type="HOGENOM" id="CLU_039613_6_1_6"/>
<dbReference type="PANTHER" id="PTHR30126:SF99">
    <property type="entry name" value="TRANSCRIPTIONAL REGULATOR LYSR FAMILY"/>
    <property type="match status" value="1"/>
</dbReference>
<comment type="similarity">
    <text evidence="1">Belongs to the LysR transcriptional regulatory family.</text>
</comment>
<dbReference type="InterPro" id="IPR005119">
    <property type="entry name" value="LysR_subst-bd"/>
</dbReference>
<feature type="domain" description="HTH lysR-type" evidence="5">
    <location>
        <begin position="1"/>
        <end position="32"/>
    </location>
</feature>
<evidence type="ECO:0000313" key="7">
    <source>
        <dbReference type="Proteomes" id="UP000011864"/>
    </source>
</evidence>
<keyword evidence="7" id="KW-1185">Reference proteome</keyword>
<gene>
    <name evidence="6" type="ORF">C427_3326</name>
</gene>
<dbReference type="Pfam" id="PF03466">
    <property type="entry name" value="LysR_substrate"/>
    <property type="match status" value="1"/>
</dbReference>
<dbReference type="EMBL" id="CP003837">
    <property type="protein sequence ID" value="AGH45435.1"/>
    <property type="molecule type" value="Genomic_DNA"/>
</dbReference>
<dbReference type="InterPro" id="IPR000847">
    <property type="entry name" value="LysR_HTH_N"/>
</dbReference>
<dbReference type="PANTHER" id="PTHR30126">
    <property type="entry name" value="HTH-TYPE TRANSCRIPTIONAL REGULATOR"/>
    <property type="match status" value="1"/>
</dbReference>
<dbReference type="InterPro" id="IPR036388">
    <property type="entry name" value="WH-like_DNA-bd_sf"/>
</dbReference>
<dbReference type="SUPFAM" id="SSF46785">
    <property type="entry name" value="Winged helix' DNA-binding domain"/>
    <property type="match status" value="1"/>
</dbReference>
<organism evidence="6 7">
    <name type="scientific">Paraglaciecola psychrophila 170</name>
    <dbReference type="NCBI Taxonomy" id="1129794"/>
    <lineage>
        <taxon>Bacteria</taxon>
        <taxon>Pseudomonadati</taxon>
        <taxon>Pseudomonadota</taxon>
        <taxon>Gammaproteobacteria</taxon>
        <taxon>Alteromonadales</taxon>
        <taxon>Alteromonadaceae</taxon>
        <taxon>Paraglaciecola</taxon>
    </lineage>
</organism>
<name>K6YZB5_9ALTE</name>
<dbReference type="Pfam" id="PF00126">
    <property type="entry name" value="HTH_1"/>
    <property type="match status" value="1"/>
</dbReference>
<protein>
    <submittedName>
        <fullName evidence="6">LysR family transcriptional regulator</fullName>
    </submittedName>
</protein>
<evidence type="ECO:0000259" key="5">
    <source>
        <dbReference type="PROSITE" id="PS50931"/>
    </source>
</evidence>
<keyword evidence="2" id="KW-0805">Transcription regulation</keyword>
<accession>K6YZB5</accession>
<sequence>MTQSGVSQHIKKLENQLDSQLLIREGKSFSLTAAGFQLHQKGLELLRASDELEALIKQDKAYVGRVKIASPGSVGLKLYSHLLNLQQHHPELVIDFRFAPNKAIQQELVDRTLDVALITELTNNSSLLSEKIAEEPLVLVTSNEVRSVNWQTLIELGFISHPDAEHHSRQLLSMNFTAFEHVEQFRCKGFSNQISLILDPVSRGFGFTVLPLFAVKAYSHQNAIKIHPLKTSVSENLYLCVNRHSILSNRTQFIKSVVTDYLQ</sequence>
<dbReference type="CDD" id="cd05466">
    <property type="entry name" value="PBP2_LTTR_substrate"/>
    <property type="match status" value="1"/>
</dbReference>
<evidence type="ECO:0000256" key="1">
    <source>
        <dbReference type="ARBA" id="ARBA00009437"/>
    </source>
</evidence>
<evidence type="ECO:0000256" key="4">
    <source>
        <dbReference type="ARBA" id="ARBA00023163"/>
    </source>
</evidence>
<evidence type="ECO:0000256" key="2">
    <source>
        <dbReference type="ARBA" id="ARBA00023015"/>
    </source>
</evidence>
<dbReference type="AlphaFoldDB" id="K6YZB5"/>
<reference evidence="6 7" key="1">
    <citation type="journal article" date="2013" name="Genome Announc.">
        <title>Complete Genome Sequence of Glaciecola psychrophila Strain 170T.</title>
        <authorList>
            <person name="Yin J."/>
            <person name="Chen J."/>
            <person name="Liu G."/>
            <person name="Yu Y."/>
            <person name="Song L."/>
            <person name="Wang X."/>
            <person name="Qu X."/>
        </authorList>
    </citation>
    <scope>NUCLEOTIDE SEQUENCE [LARGE SCALE GENOMIC DNA]</scope>
    <source>
        <strain evidence="6 7">170</strain>
    </source>
</reference>
<dbReference type="SUPFAM" id="SSF53850">
    <property type="entry name" value="Periplasmic binding protein-like II"/>
    <property type="match status" value="1"/>
</dbReference>
<dbReference type="PROSITE" id="PS50931">
    <property type="entry name" value="HTH_LYSR"/>
    <property type="match status" value="1"/>
</dbReference>